<dbReference type="EMBL" id="CP014244">
    <property type="protein sequence ID" value="AMD20613.1"/>
    <property type="molecule type" value="Genomic_DNA"/>
</dbReference>
<sequence>MRGQDAAVDSVTIVIKECITLSTAMRKFSRYSSQTGVAALLGGGSEIFSNNDTLLADNFNNLSSSKQNDPLLSGFIQLRLMLNNLKVLHDVDSLTVLQPFLLVISTGSTSGYITSIALDSVHKLFTYDIINENSKNHVAAVRQTVNSLTHCRFEGSEQTSDDSVLLKVLSLLETIVKSKFGDVLSDSLMMEVIQTVMSLACNRRRSEVLRKAAEISMLSITVKIFDKLKYVEPTNVKKYINDESISTAVLTEDFIGTGDSSLNNRFENELRLGTESADINSDEHSKSENNEPNYGLPTAKDYLGILVSLVIPDSPNKQYSSKVFGLHLLNTAIELAGDRFPEHPRLFSLVSDPIFKSLLYLIQNSDKLSLLQAALQLFTTVTVILGDSLQSQIELTLKSIFDILLEVKTGNDVKPRPSVVKELMIEQISILWTRSPSFFTSIFVTYDCNFHRSDLAVDILKALTRLALPESASTTADSVPPICLEGLISVIDDMHSHLDKDGTFDPNKKTELLLQRDRKAEFIKCVEEFNQKPEKGIPVLIEKGVIKDNSDEEIARFLFQNNGRLNKKTIGEYIATPDNLPLLKSFINLFEFKDLRVDEAIRVLLTKFRLPGESQQIERIVETFSAKYVESQEYDESKAGQDIEGDYTCVQPDADSVFVLSYSIIILNTDLHNPQVKKHMTFDDYTYNLKGCNNEKDFPLWYLEKIFGSIRDKEIVMPEEHHGNERWFDDAWNNLISSTTVLTETEMQRSNVLAELDHDSILMYDKAVFETVGKLIISTLFKIFKVASDDHISTRMLTTVDKCSQIAVFFGFNELYNEILEMVIQLTTLIGEIDDVGNNVEMTDIPVVRILVEDTSEAICVSSIAVRLGHDFKAQLSTFVLSRILQNCSSAVINTGVWDQLTKMLLALFENLLINPDLFPSLQESLGLGPLPKPGAEYDVNKTKYTKGLLYTFASYLKGDEEPTEEEIHYSVKGLECITSSNLASSVFINERNLTSGLLSSLLNSMNKKKTSENARFFEEEILFLMEIGLQIYFRSDCDAEIGKLLMEELTSLFDVNGVSNTYLHRLTVYKLFLLSSVKMTDCLLDLIKDGLLFKNEVYDKNFFNSKIGQTVFQRLLELANDEYYISAVLGLESFWKLLRKYVSYKKLILMIYKFLDEIIRINSNAVTDQNFMWLLGLLDELSSIGAIAGQWEDEYKRLQKSGNKVVKENPHQETVELSLRSIDLTALLVSIKKDLTKNQIFALVQALAHQCLNPCSQLRSHALTCLETTMTEKLVESGNKVEISELLENGLFPLIDNTKTSNSVQLSEMISVLSKVYLFYLKKGETDNVTYLKVQNIFNRYIDNPKIEEKLQELITAKKEIDRELHGSKETTPINGCMKTTTEKPLSNVLTVEDHE</sequence>
<dbReference type="Pfam" id="PF16213">
    <property type="entry name" value="DCB"/>
    <property type="match status" value="1"/>
</dbReference>
<dbReference type="RefSeq" id="XP_017987609.1">
    <property type="nucleotide sequence ID" value="XM_018131813.1"/>
</dbReference>
<organism evidence="4 5">
    <name type="scientific">Eremothecium sinecaudum</name>
    <dbReference type="NCBI Taxonomy" id="45286"/>
    <lineage>
        <taxon>Eukaryota</taxon>
        <taxon>Fungi</taxon>
        <taxon>Dikarya</taxon>
        <taxon>Ascomycota</taxon>
        <taxon>Saccharomycotina</taxon>
        <taxon>Saccharomycetes</taxon>
        <taxon>Saccharomycetales</taxon>
        <taxon>Saccharomycetaceae</taxon>
        <taxon>Eremothecium</taxon>
    </lineage>
</organism>
<dbReference type="Pfam" id="PF01369">
    <property type="entry name" value="Sec7"/>
    <property type="match status" value="1"/>
</dbReference>
<keyword evidence="2" id="KW-0653">Protein transport</keyword>
<dbReference type="InterPro" id="IPR000904">
    <property type="entry name" value="Sec7_dom"/>
</dbReference>
<reference evidence="4 5" key="1">
    <citation type="submission" date="2016-01" db="EMBL/GenBank/DDBJ databases">
        <title>Genome sequence of the yeast Holleya sinecauda.</title>
        <authorList>
            <person name="Dietrich F.S."/>
        </authorList>
    </citation>
    <scope>NUCLEOTIDE SEQUENCE [LARGE SCALE GENOMIC DNA]</scope>
    <source>
        <strain evidence="4 5">ATCC 58844</strain>
    </source>
</reference>
<evidence type="ECO:0000313" key="5">
    <source>
        <dbReference type="Proteomes" id="UP000243052"/>
    </source>
</evidence>
<dbReference type="GO" id="GO:0005794">
    <property type="term" value="C:Golgi apparatus"/>
    <property type="evidence" value="ECO:0007669"/>
    <property type="project" value="UniProtKB-ARBA"/>
</dbReference>
<dbReference type="Proteomes" id="UP000243052">
    <property type="component" value="Chromosome iv"/>
</dbReference>
<proteinExistence type="predicted"/>
<dbReference type="GO" id="GO:0032012">
    <property type="term" value="P:regulation of ARF protein signal transduction"/>
    <property type="evidence" value="ECO:0007669"/>
    <property type="project" value="InterPro"/>
</dbReference>
<accession>A0A109UZP1</accession>
<evidence type="ECO:0000256" key="2">
    <source>
        <dbReference type="ARBA" id="ARBA00022927"/>
    </source>
</evidence>
<dbReference type="GO" id="GO:0016192">
    <property type="term" value="P:vesicle-mediated transport"/>
    <property type="evidence" value="ECO:0007669"/>
    <property type="project" value="UniProtKB-ARBA"/>
</dbReference>
<dbReference type="Gene3D" id="1.10.220.20">
    <property type="match status" value="1"/>
</dbReference>
<dbReference type="InterPro" id="IPR032629">
    <property type="entry name" value="DCB_dom"/>
</dbReference>
<dbReference type="GeneID" id="28723866"/>
<dbReference type="SUPFAM" id="SSF48425">
    <property type="entry name" value="Sec7 domain"/>
    <property type="match status" value="1"/>
</dbReference>
<evidence type="ECO:0000259" key="3">
    <source>
        <dbReference type="PROSITE" id="PS50190"/>
    </source>
</evidence>
<feature type="domain" description="SEC7" evidence="3">
    <location>
        <begin position="511"/>
        <end position="713"/>
    </location>
</feature>
<dbReference type="SMART" id="SM00222">
    <property type="entry name" value="Sec7"/>
    <property type="match status" value="1"/>
</dbReference>
<dbReference type="InterPro" id="IPR023394">
    <property type="entry name" value="Sec7_C_sf"/>
</dbReference>
<dbReference type="PROSITE" id="PS50190">
    <property type="entry name" value="SEC7"/>
    <property type="match status" value="1"/>
</dbReference>
<dbReference type="GO" id="GO:0005085">
    <property type="term" value="F:guanyl-nucleotide exchange factor activity"/>
    <property type="evidence" value="ECO:0007669"/>
    <property type="project" value="InterPro"/>
</dbReference>
<dbReference type="PANTHER" id="PTHR10663:SF388">
    <property type="entry name" value="GOLGI-SPECIFIC BREFELDIN A-RESISTANCE GUANINE NUCLEOTIDE EXCHANGE FACTOR 1"/>
    <property type="match status" value="1"/>
</dbReference>
<evidence type="ECO:0000313" key="4">
    <source>
        <dbReference type="EMBL" id="AMD20613.1"/>
    </source>
</evidence>
<dbReference type="PANTHER" id="PTHR10663">
    <property type="entry name" value="GUANYL-NUCLEOTIDE EXCHANGE FACTOR"/>
    <property type="match status" value="1"/>
</dbReference>
<dbReference type="Gene3D" id="1.10.1000.11">
    <property type="entry name" value="Arf Nucleotide-binding Site Opener,domain 2"/>
    <property type="match status" value="1"/>
</dbReference>
<gene>
    <name evidence="4" type="ORF">AW171_hschr42513</name>
</gene>
<dbReference type="InterPro" id="IPR035999">
    <property type="entry name" value="Sec7_dom_sf"/>
</dbReference>
<keyword evidence="1" id="KW-0813">Transport</keyword>
<dbReference type="STRING" id="45286.A0A109UZP1"/>
<name>A0A109UZP1_9SACH</name>
<dbReference type="InterPro" id="IPR032691">
    <property type="entry name" value="Mon2/Sec7/BIG1-like_HUS"/>
</dbReference>
<evidence type="ECO:0000256" key="1">
    <source>
        <dbReference type="ARBA" id="ARBA00022448"/>
    </source>
</evidence>
<keyword evidence="5" id="KW-1185">Reference proteome</keyword>
<dbReference type="Pfam" id="PF12783">
    <property type="entry name" value="Sec7-like_HUS"/>
    <property type="match status" value="1"/>
</dbReference>
<dbReference type="CDD" id="cd00171">
    <property type="entry name" value="Sec7"/>
    <property type="match status" value="1"/>
</dbReference>
<protein>
    <submittedName>
        <fullName evidence="4">HDL131Wp</fullName>
    </submittedName>
</protein>
<dbReference type="OrthoDB" id="10258608at2759"/>
<dbReference type="GO" id="GO:0015031">
    <property type="term" value="P:protein transport"/>
    <property type="evidence" value="ECO:0007669"/>
    <property type="project" value="UniProtKB-KW"/>
</dbReference>